<organism evidence="1 2">
    <name type="scientific">Paraglomus occultum</name>
    <dbReference type="NCBI Taxonomy" id="144539"/>
    <lineage>
        <taxon>Eukaryota</taxon>
        <taxon>Fungi</taxon>
        <taxon>Fungi incertae sedis</taxon>
        <taxon>Mucoromycota</taxon>
        <taxon>Glomeromycotina</taxon>
        <taxon>Glomeromycetes</taxon>
        <taxon>Paraglomerales</taxon>
        <taxon>Paraglomeraceae</taxon>
        <taxon>Paraglomus</taxon>
    </lineage>
</organism>
<protein>
    <submittedName>
        <fullName evidence="1">7733_t:CDS:1</fullName>
    </submittedName>
</protein>
<sequence length="86" mass="9924">MKYSAAYHPITNQPDLYVAVLVHLDLKCATTTTQYSVRKPTGYGRPATYSDITNNYFHYTSIKLSRHATTRCKQRDRYGYLSETPL</sequence>
<evidence type="ECO:0000313" key="2">
    <source>
        <dbReference type="Proteomes" id="UP000789572"/>
    </source>
</evidence>
<name>A0A9N9DG15_9GLOM</name>
<comment type="caution">
    <text evidence="1">The sequence shown here is derived from an EMBL/GenBank/DDBJ whole genome shotgun (WGS) entry which is preliminary data.</text>
</comment>
<proteinExistence type="predicted"/>
<feature type="non-terminal residue" evidence="1">
    <location>
        <position position="86"/>
    </location>
</feature>
<feature type="non-terminal residue" evidence="1">
    <location>
        <position position="1"/>
    </location>
</feature>
<dbReference type="Proteomes" id="UP000789572">
    <property type="component" value="Unassembled WGS sequence"/>
</dbReference>
<gene>
    <name evidence="1" type="ORF">POCULU_LOCUS9041</name>
</gene>
<evidence type="ECO:0000313" key="1">
    <source>
        <dbReference type="EMBL" id="CAG8633811.1"/>
    </source>
</evidence>
<accession>A0A9N9DG15</accession>
<dbReference type="EMBL" id="CAJVPJ010003044">
    <property type="protein sequence ID" value="CAG8633811.1"/>
    <property type="molecule type" value="Genomic_DNA"/>
</dbReference>
<dbReference type="AlphaFoldDB" id="A0A9N9DG15"/>
<reference evidence="1" key="1">
    <citation type="submission" date="2021-06" db="EMBL/GenBank/DDBJ databases">
        <authorList>
            <person name="Kallberg Y."/>
            <person name="Tangrot J."/>
            <person name="Rosling A."/>
        </authorList>
    </citation>
    <scope>NUCLEOTIDE SEQUENCE</scope>
    <source>
        <strain evidence="1">IA702</strain>
    </source>
</reference>
<keyword evidence="2" id="KW-1185">Reference proteome</keyword>